<name>A0ABU3X615_9BACI</name>
<dbReference type="NCBIfam" id="TIGR02845">
    <property type="entry name" value="spore_V_AD"/>
    <property type="match status" value="1"/>
</dbReference>
<dbReference type="RefSeq" id="WP_317120662.1">
    <property type="nucleotide sequence ID" value="NZ_JAWJBA010000001.1"/>
</dbReference>
<dbReference type="Proteomes" id="UP001287282">
    <property type="component" value="Unassembled WGS sequence"/>
</dbReference>
<dbReference type="Pfam" id="PF07451">
    <property type="entry name" value="SpoVAD"/>
    <property type="match status" value="1"/>
</dbReference>
<sequence length="336" mass="36666">MRLGKQTWEFKQPVYIQSTGTAVGPLEGEGPLGTSFDKIFDNLYCDQENWELAERALMEEAVRLCLEKVNRKPSDVDIMLAGDLLNQIVTSNYAARQLGIPFLGMFSACATVMQSVAVAAMFINGHYVENALVAVSSHHSTAERQFRYPTEFGGQKPETATYTVTGSGAVLLSNQPNAVRVTHATLGQVVDMGVANPLDMGSAMAPAAAKTMLTHFKETQREPSYYDLIVTGDLSRVGSSILRKLVEDEGIKLRNNYEDCGVMIYHQEQPVFAGGSGAGCPAVVTFGYLMKEMERGIIKRLLVVATGALLSPLMMQQKETIPCIAHAVSFELEERG</sequence>
<dbReference type="Gene3D" id="3.40.47.40">
    <property type="entry name" value="Stage V sporulation protein AD"/>
    <property type="match status" value="1"/>
</dbReference>
<dbReference type="InterPro" id="IPR010894">
    <property type="entry name" value="SpoVAD"/>
</dbReference>
<dbReference type="InterPro" id="IPR038369">
    <property type="entry name" value="SpoVAD_sf"/>
</dbReference>
<evidence type="ECO:0000313" key="2">
    <source>
        <dbReference type="Proteomes" id="UP001287282"/>
    </source>
</evidence>
<dbReference type="NCBIfam" id="NF009069">
    <property type="entry name" value="PRK12404.1"/>
    <property type="match status" value="1"/>
</dbReference>
<proteinExistence type="predicted"/>
<accession>A0ABU3X615</accession>
<evidence type="ECO:0000313" key="1">
    <source>
        <dbReference type="EMBL" id="MDV2683351.1"/>
    </source>
</evidence>
<dbReference type="PIRSF" id="PIRSF011570">
    <property type="entry name" value="SpoVAD"/>
    <property type="match status" value="1"/>
</dbReference>
<dbReference type="EMBL" id="JAWJBA010000001">
    <property type="protein sequence ID" value="MDV2683351.1"/>
    <property type="molecule type" value="Genomic_DNA"/>
</dbReference>
<organism evidence="1 2">
    <name type="scientific">Alkalihalophilus lindianensis</name>
    <dbReference type="NCBI Taxonomy" id="1630542"/>
    <lineage>
        <taxon>Bacteria</taxon>
        <taxon>Bacillati</taxon>
        <taxon>Bacillota</taxon>
        <taxon>Bacilli</taxon>
        <taxon>Bacillales</taxon>
        <taxon>Bacillaceae</taxon>
        <taxon>Alkalihalophilus</taxon>
    </lineage>
</organism>
<gene>
    <name evidence="1" type="primary">spoVAD</name>
    <name evidence="1" type="ORF">RYX56_03080</name>
</gene>
<comment type="caution">
    <text evidence="1">The sequence shown here is derived from an EMBL/GenBank/DDBJ whole genome shotgun (WGS) entry which is preliminary data.</text>
</comment>
<dbReference type="InterPro" id="IPR016039">
    <property type="entry name" value="Thiolase-like"/>
</dbReference>
<dbReference type="NCBIfam" id="NF006160">
    <property type="entry name" value="PRK08304.1"/>
    <property type="match status" value="1"/>
</dbReference>
<protein>
    <submittedName>
        <fullName evidence="1">Stage V sporulation protein AD</fullName>
    </submittedName>
</protein>
<dbReference type="SUPFAM" id="SSF53901">
    <property type="entry name" value="Thiolase-like"/>
    <property type="match status" value="1"/>
</dbReference>
<keyword evidence="2" id="KW-1185">Reference proteome</keyword>
<reference evidence="1 2" key="1">
    <citation type="submission" date="2023-10" db="EMBL/GenBank/DDBJ databases">
        <title>Screening of Alkalihalobacillus lindianensis BZ-TG-R113 and Its Alleviation of Salt Stress on Rapeseed Growth.</title>
        <authorList>
            <person name="Zhao B."/>
            <person name="Guo T."/>
        </authorList>
    </citation>
    <scope>NUCLEOTIDE SEQUENCE [LARGE SCALE GENOMIC DNA]</scope>
    <source>
        <strain evidence="1 2">BZ-TG-R113</strain>
    </source>
</reference>